<name>A0A918IU63_9ACTN</name>
<keyword evidence="2" id="KW-0560">Oxidoreductase</keyword>
<organism evidence="5 6">
    <name type="scientific">Streptomyces lucensis JCM 4490</name>
    <dbReference type="NCBI Taxonomy" id="1306176"/>
    <lineage>
        <taxon>Bacteria</taxon>
        <taxon>Bacillati</taxon>
        <taxon>Actinomycetota</taxon>
        <taxon>Actinomycetes</taxon>
        <taxon>Kitasatosporales</taxon>
        <taxon>Streptomycetaceae</taxon>
        <taxon>Streptomyces</taxon>
    </lineage>
</organism>
<evidence type="ECO:0000256" key="3">
    <source>
        <dbReference type="SAM" id="MobiDB-lite"/>
    </source>
</evidence>
<dbReference type="Pfam" id="PF01613">
    <property type="entry name" value="Flavin_Reduct"/>
    <property type="match status" value="1"/>
</dbReference>
<evidence type="ECO:0000256" key="2">
    <source>
        <dbReference type="ARBA" id="ARBA00023002"/>
    </source>
</evidence>
<gene>
    <name evidence="5" type="ORF">GCM10010503_05040</name>
</gene>
<evidence type="ECO:0000256" key="1">
    <source>
        <dbReference type="ARBA" id="ARBA00008898"/>
    </source>
</evidence>
<accession>A0A918IU63</accession>
<feature type="region of interest" description="Disordered" evidence="3">
    <location>
        <begin position="1"/>
        <end position="28"/>
    </location>
</feature>
<comment type="caution">
    <text evidence="5">The sequence shown here is derived from an EMBL/GenBank/DDBJ whole genome shotgun (WGS) entry which is preliminary data.</text>
</comment>
<dbReference type="SUPFAM" id="SSF50475">
    <property type="entry name" value="FMN-binding split barrel"/>
    <property type="match status" value="1"/>
</dbReference>
<comment type="similarity">
    <text evidence="1">Belongs to the non-flavoprotein flavin reductase family.</text>
</comment>
<dbReference type="PANTHER" id="PTHR30466:SF11">
    <property type="entry name" value="FLAVIN-DEPENDENT MONOOXYGENASE, REDUCTASE SUBUNIT HSAB"/>
    <property type="match status" value="1"/>
</dbReference>
<dbReference type="Proteomes" id="UP000620224">
    <property type="component" value="Unassembled WGS sequence"/>
</dbReference>
<dbReference type="GO" id="GO:0010181">
    <property type="term" value="F:FMN binding"/>
    <property type="evidence" value="ECO:0007669"/>
    <property type="project" value="InterPro"/>
</dbReference>
<evidence type="ECO:0000259" key="4">
    <source>
        <dbReference type="SMART" id="SM00903"/>
    </source>
</evidence>
<dbReference type="RefSeq" id="WP_229815859.1">
    <property type="nucleotide sequence ID" value="NZ_BMUE01000001.1"/>
</dbReference>
<sequence length="191" mass="19560">MTTAPGSAVAAGDGPGATQRRAAPAGPGARALREVLGRYATGVTVVTCGPLHAPTGVTVNSFTSVSLNPPLILWCLARSSRSREAFTTAEYFAVNVLAAGQRDLATRFSGPADRFQGLTPRPGPRGEPLLPGAAAVLCCRRTAVVPAGDHLVFLGAVEHHARTADRTLLFADGAYHEGPPPPLPPGGARPG</sequence>
<proteinExistence type="inferred from homology"/>
<feature type="compositionally biased region" description="Low complexity" evidence="3">
    <location>
        <begin position="16"/>
        <end position="28"/>
    </location>
</feature>
<keyword evidence="6" id="KW-1185">Reference proteome</keyword>
<dbReference type="InterPro" id="IPR050268">
    <property type="entry name" value="NADH-dep_flavin_reductase"/>
</dbReference>
<evidence type="ECO:0000313" key="5">
    <source>
        <dbReference type="EMBL" id="GGW32263.1"/>
    </source>
</evidence>
<protein>
    <submittedName>
        <fullName evidence="5">Flavin oxidoreductase</fullName>
    </submittedName>
</protein>
<reference evidence="5" key="1">
    <citation type="journal article" date="2014" name="Int. J. Syst. Evol. Microbiol.">
        <title>Complete genome sequence of Corynebacterium casei LMG S-19264T (=DSM 44701T), isolated from a smear-ripened cheese.</title>
        <authorList>
            <consortium name="US DOE Joint Genome Institute (JGI-PGF)"/>
            <person name="Walter F."/>
            <person name="Albersmeier A."/>
            <person name="Kalinowski J."/>
            <person name="Ruckert C."/>
        </authorList>
    </citation>
    <scope>NUCLEOTIDE SEQUENCE</scope>
    <source>
        <strain evidence="5">JCM 4490</strain>
    </source>
</reference>
<dbReference type="InterPro" id="IPR002563">
    <property type="entry name" value="Flavin_Rdtase-like_dom"/>
</dbReference>
<dbReference type="EMBL" id="BMUE01000001">
    <property type="protein sequence ID" value="GGW32263.1"/>
    <property type="molecule type" value="Genomic_DNA"/>
</dbReference>
<dbReference type="AlphaFoldDB" id="A0A918IU63"/>
<dbReference type="PANTHER" id="PTHR30466">
    <property type="entry name" value="FLAVIN REDUCTASE"/>
    <property type="match status" value="1"/>
</dbReference>
<reference evidence="5" key="2">
    <citation type="submission" date="2020-09" db="EMBL/GenBank/DDBJ databases">
        <authorList>
            <person name="Sun Q."/>
            <person name="Ohkuma M."/>
        </authorList>
    </citation>
    <scope>NUCLEOTIDE SEQUENCE</scope>
    <source>
        <strain evidence="5">JCM 4490</strain>
    </source>
</reference>
<dbReference type="InterPro" id="IPR012349">
    <property type="entry name" value="Split_barrel_FMN-bd"/>
</dbReference>
<dbReference type="Gene3D" id="2.30.110.10">
    <property type="entry name" value="Electron Transport, Fmn-binding Protein, Chain A"/>
    <property type="match status" value="1"/>
</dbReference>
<feature type="domain" description="Flavin reductase like" evidence="4">
    <location>
        <begin position="36"/>
        <end position="177"/>
    </location>
</feature>
<evidence type="ECO:0000313" key="6">
    <source>
        <dbReference type="Proteomes" id="UP000620224"/>
    </source>
</evidence>
<dbReference type="GO" id="GO:0042602">
    <property type="term" value="F:riboflavin reductase (NADPH) activity"/>
    <property type="evidence" value="ECO:0007669"/>
    <property type="project" value="TreeGrafter"/>
</dbReference>
<dbReference type="SMART" id="SM00903">
    <property type="entry name" value="Flavin_Reduct"/>
    <property type="match status" value="1"/>
</dbReference>